<accession>A0A9D5AGH4</accession>
<keyword evidence="2" id="KW-1185">Reference proteome</keyword>
<name>A0A9D5AGH4_PEA</name>
<proteinExistence type="predicted"/>
<dbReference type="Proteomes" id="UP001058974">
    <property type="component" value="Chromosome 5"/>
</dbReference>
<reference evidence="1 2" key="1">
    <citation type="journal article" date="2022" name="Nat. Genet.">
        <title>Improved pea reference genome and pan-genome highlight genomic features and evolutionary characteristics.</title>
        <authorList>
            <person name="Yang T."/>
            <person name="Liu R."/>
            <person name="Luo Y."/>
            <person name="Hu S."/>
            <person name="Wang D."/>
            <person name="Wang C."/>
            <person name="Pandey M.K."/>
            <person name="Ge S."/>
            <person name="Xu Q."/>
            <person name="Li N."/>
            <person name="Li G."/>
            <person name="Huang Y."/>
            <person name="Saxena R.K."/>
            <person name="Ji Y."/>
            <person name="Li M."/>
            <person name="Yan X."/>
            <person name="He Y."/>
            <person name="Liu Y."/>
            <person name="Wang X."/>
            <person name="Xiang C."/>
            <person name="Varshney R.K."/>
            <person name="Ding H."/>
            <person name="Gao S."/>
            <person name="Zong X."/>
        </authorList>
    </citation>
    <scope>NUCLEOTIDE SEQUENCE [LARGE SCALE GENOMIC DNA]</scope>
    <source>
        <strain evidence="1 2">cv. Zhongwan 6</strain>
    </source>
</reference>
<evidence type="ECO:0000313" key="1">
    <source>
        <dbReference type="EMBL" id="KAI5410797.1"/>
    </source>
</evidence>
<dbReference type="EMBL" id="JAMSHJ010000005">
    <property type="protein sequence ID" value="KAI5410797.1"/>
    <property type="molecule type" value="Genomic_DNA"/>
</dbReference>
<dbReference type="Gramene" id="Psat05G0607100-T1">
    <property type="protein sequence ID" value="KAI5410797.1"/>
    <property type="gene ID" value="KIW84_056071"/>
</dbReference>
<protein>
    <submittedName>
        <fullName evidence="1">Uncharacterized protein</fullName>
    </submittedName>
</protein>
<dbReference type="AlphaFoldDB" id="A0A9D5AGH4"/>
<comment type="caution">
    <text evidence="1">The sequence shown here is derived from an EMBL/GenBank/DDBJ whole genome shotgun (WGS) entry which is preliminary data.</text>
</comment>
<organism evidence="1 2">
    <name type="scientific">Pisum sativum</name>
    <name type="common">Garden pea</name>
    <name type="synonym">Lathyrus oleraceus</name>
    <dbReference type="NCBI Taxonomy" id="3888"/>
    <lineage>
        <taxon>Eukaryota</taxon>
        <taxon>Viridiplantae</taxon>
        <taxon>Streptophyta</taxon>
        <taxon>Embryophyta</taxon>
        <taxon>Tracheophyta</taxon>
        <taxon>Spermatophyta</taxon>
        <taxon>Magnoliopsida</taxon>
        <taxon>eudicotyledons</taxon>
        <taxon>Gunneridae</taxon>
        <taxon>Pentapetalae</taxon>
        <taxon>rosids</taxon>
        <taxon>fabids</taxon>
        <taxon>Fabales</taxon>
        <taxon>Fabaceae</taxon>
        <taxon>Papilionoideae</taxon>
        <taxon>50 kb inversion clade</taxon>
        <taxon>NPAAA clade</taxon>
        <taxon>Hologalegina</taxon>
        <taxon>IRL clade</taxon>
        <taxon>Fabeae</taxon>
        <taxon>Lathyrus</taxon>
    </lineage>
</organism>
<gene>
    <name evidence="1" type="ORF">KIW84_056071</name>
</gene>
<evidence type="ECO:0000313" key="2">
    <source>
        <dbReference type="Proteomes" id="UP001058974"/>
    </source>
</evidence>
<sequence length="107" mass="12320">MLPSEQEIHSTIFKGRPKAVYFHALVDITKGKLVAWKVSFLFVTGRVKLVRNFIWSDDIYKRNLVIMTWKHCCRDLRDGGLSIGSLGILNEASDLKQCWSVLNDHED</sequence>